<reference evidence="1 2" key="1">
    <citation type="submission" date="2018-10" db="EMBL/GenBank/DDBJ databases">
        <title>Genomic Encyclopedia of Archaeal and Bacterial Type Strains, Phase II (KMG-II): from individual species to whole genera.</title>
        <authorList>
            <person name="Goeker M."/>
        </authorList>
    </citation>
    <scope>NUCLEOTIDE SEQUENCE [LARGE SCALE GENOMIC DNA]</scope>
    <source>
        <strain evidence="1 2">DSM 25217</strain>
    </source>
</reference>
<evidence type="ECO:0000313" key="1">
    <source>
        <dbReference type="EMBL" id="RMB08855.1"/>
    </source>
</evidence>
<comment type="caution">
    <text evidence="1">The sequence shown here is derived from an EMBL/GenBank/DDBJ whole genome shotgun (WGS) entry which is preliminary data.</text>
</comment>
<organism evidence="1 2">
    <name type="scientific">Eilatimonas milleporae</name>
    <dbReference type="NCBI Taxonomy" id="911205"/>
    <lineage>
        <taxon>Bacteria</taxon>
        <taxon>Pseudomonadati</taxon>
        <taxon>Pseudomonadota</taxon>
        <taxon>Alphaproteobacteria</taxon>
        <taxon>Kordiimonadales</taxon>
        <taxon>Kordiimonadaceae</taxon>
        <taxon>Eilatimonas</taxon>
    </lineage>
</organism>
<dbReference type="InParanoid" id="A0A3M0CJ02"/>
<dbReference type="AlphaFoldDB" id="A0A3M0CJ02"/>
<sequence length="87" mass="9999">MQSLNPFKAVRRLVDTDATSEEMGEVAVGDRFQSIEKQPAIWMVERIATLSWSRYPLVIMHREGRPDLKKTISLAELGKGTHFRRTL</sequence>
<gene>
    <name evidence="1" type="ORF">BXY39_1501</name>
</gene>
<dbReference type="Proteomes" id="UP000271227">
    <property type="component" value="Unassembled WGS sequence"/>
</dbReference>
<proteinExistence type="predicted"/>
<accession>A0A3M0CJ02</accession>
<name>A0A3M0CJ02_9PROT</name>
<evidence type="ECO:0000313" key="2">
    <source>
        <dbReference type="Proteomes" id="UP000271227"/>
    </source>
</evidence>
<dbReference type="EMBL" id="REFR01000010">
    <property type="protein sequence ID" value="RMB08855.1"/>
    <property type="molecule type" value="Genomic_DNA"/>
</dbReference>
<protein>
    <submittedName>
        <fullName evidence="1">Uncharacterized protein</fullName>
    </submittedName>
</protein>
<keyword evidence="2" id="KW-1185">Reference proteome</keyword>